<dbReference type="EMBL" id="MH790583">
    <property type="protein sequence ID" value="QBH78377.1"/>
    <property type="molecule type" value="Genomic_DNA"/>
</dbReference>
<proteinExistence type="predicted"/>
<organismHost>
    <name type="scientific">Homo sapiens</name>
    <name type="common">Human</name>
    <dbReference type="NCBI Taxonomy" id="9606"/>
</organismHost>
<reference evidence="2" key="1">
    <citation type="submission" date="2018-08" db="EMBL/GenBank/DDBJ databases">
        <title>HSV2 whole genome sequences from clinical isolates.</title>
        <authorList>
            <person name="Roychoudhury P."/>
            <person name="Greninger A.L."/>
            <person name="Jerome K.R."/>
            <person name="Johnston C."/>
            <person name="Wald A."/>
            <person name="Xie H."/>
        </authorList>
    </citation>
    <scope>NUCLEOTIDE SEQUENCE</scope>
    <source>
        <strain evidence="2">2003-24998</strain>
    </source>
</reference>
<sequence>MVGAGSRRGSETESSAGGAGPGPDPSFRDGGRRPKSNKHRAGSTHNPHPGSIRGCECLAKSRPSRI</sequence>
<evidence type="ECO:0000256" key="1">
    <source>
        <dbReference type="SAM" id="MobiDB-lite"/>
    </source>
</evidence>
<name>A0A481TBB8_HHV2</name>
<feature type="region of interest" description="Disordered" evidence="1">
    <location>
        <begin position="1"/>
        <end position="66"/>
    </location>
</feature>
<feature type="compositionally biased region" description="Basic residues" evidence="1">
    <location>
        <begin position="33"/>
        <end position="42"/>
    </location>
</feature>
<accession>A0A481TBB8</accession>
<protein>
    <submittedName>
        <fullName evidence="2">Uncharacterized protein</fullName>
    </submittedName>
</protein>
<evidence type="ECO:0000313" key="2">
    <source>
        <dbReference type="EMBL" id="QBH78377.1"/>
    </source>
</evidence>
<feature type="compositionally biased region" description="Low complexity" evidence="1">
    <location>
        <begin position="1"/>
        <end position="16"/>
    </location>
</feature>
<organism evidence="2">
    <name type="scientific">Human herpesvirus 2</name>
    <name type="common">HHV-2</name>
    <name type="synonym">Human herpes simplex virus 2</name>
    <dbReference type="NCBI Taxonomy" id="10310"/>
    <lineage>
        <taxon>Viruses</taxon>
        <taxon>Duplodnaviria</taxon>
        <taxon>Heunggongvirae</taxon>
        <taxon>Peploviricota</taxon>
        <taxon>Herviviricetes</taxon>
        <taxon>Herpesvirales</taxon>
        <taxon>Orthoherpesviridae</taxon>
        <taxon>Alphaherpesvirinae</taxon>
        <taxon>Simplexvirus</taxon>
        <taxon>Simplexvirus humanalpha2</taxon>
    </lineage>
</organism>